<accession>A0A8S3YQJ6</accession>
<comment type="caution">
    <text evidence="2">The sequence shown here is derived from an EMBL/GenBank/DDBJ whole genome shotgun (WGS) entry which is preliminary data.</text>
</comment>
<evidence type="ECO:0008006" key="4">
    <source>
        <dbReference type="Google" id="ProtNLM"/>
    </source>
</evidence>
<keyword evidence="1" id="KW-0732">Signal</keyword>
<feature type="signal peptide" evidence="1">
    <location>
        <begin position="1"/>
        <end position="20"/>
    </location>
</feature>
<evidence type="ECO:0000256" key="1">
    <source>
        <dbReference type="SAM" id="SignalP"/>
    </source>
</evidence>
<dbReference type="Proteomes" id="UP000678393">
    <property type="component" value="Unassembled WGS sequence"/>
</dbReference>
<feature type="chain" id="PRO_5035930332" description="Secreted protein" evidence="1">
    <location>
        <begin position="21"/>
        <end position="83"/>
    </location>
</feature>
<reference evidence="2" key="1">
    <citation type="submission" date="2021-04" db="EMBL/GenBank/DDBJ databases">
        <authorList>
            <consortium name="Molecular Ecology Group"/>
        </authorList>
    </citation>
    <scope>NUCLEOTIDE SEQUENCE</scope>
</reference>
<dbReference type="EMBL" id="CAJHNH020000646">
    <property type="protein sequence ID" value="CAG5119043.1"/>
    <property type="molecule type" value="Genomic_DNA"/>
</dbReference>
<keyword evidence="3" id="KW-1185">Reference proteome</keyword>
<organism evidence="2 3">
    <name type="scientific">Candidula unifasciata</name>
    <dbReference type="NCBI Taxonomy" id="100452"/>
    <lineage>
        <taxon>Eukaryota</taxon>
        <taxon>Metazoa</taxon>
        <taxon>Spiralia</taxon>
        <taxon>Lophotrochozoa</taxon>
        <taxon>Mollusca</taxon>
        <taxon>Gastropoda</taxon>
        <taxon>Heterobranchia</taxon>
        <taxon>Euthyneura</taxon>
        <taxon>Panpulmonata</taxon>
        <taxon>Eupulmonata</taxon>
        <taxon>Stylommatophora</taxon>
        <taxon>Helicina</taxon>
        <taxon>Helicoidea</taxon>
        <taxon>Geomitridae</taxon>
        <taxon>Candidula</taxon>
    </lineage>
</organism>
<name>A0A8S3YQJ6_9EUPU</name>
<evidence type="ECO:0000313" key="3">
    <source>
        <dbReference type="Proteomes" id="UP000678393"/>
    </source>
</evidence>
<dbReference type="AlphaFoldDB" id="A0A8S3YQJ6"/>
<proteinExistence type="predicted"/>
<sequence>MSLSLSVSLSLSLSLSVTLSLFLPTPPPPPPSSPHFPQHHWTRFQESEKFIYPQIGGNRLFRKSRRSDEIFVNTQLFLLGAQL</sequence>
<protein>
    <recommendedName>
        <fullName evidence="4">Secreted protein</fullName>
    </recommendedName>
</protein>
<gene>
    <name evidence="2" type="ORF">CUNI_LOCUS4601</name>
</gene>
<evidence type="ECO:0000313" key="2">
    <source>
        <dbReference type="EMBL" id="CAG5119043.1"/>
    </source>
</evidence>